<gene>
    <name evidence="2" type="ORF">ACA1_188690</name>
</gene>
<organism evidence="2 3">
    <name type="scientific">Acanthamoeba castellanii (strain ATCC 30010 / Neff)</name>
    <dbReference type="NCBI Taxonomy" id="1257118"/>
    <lineage>
        <taxon>Eukaryota</taxon>
        <taxon>Amoebozoa</taxon>
        <taxon>Discosea</taxon>
        <taxon>Longamoebia</taxon>
        <taxon>Centramoebida</taxon>
        <taxon>Acanthamoebidae</taxon>
        <taxon>Acanthamoeba</taxon>
    </lineage>
</organism>
<dbReference type="GO" id="GO:0051213">
    <property type="term" value="F:dioxygenase activity"/>
    <property type="evidence" value="ECO:0007669"/>
    <property type="project" value="UniProtKB-KW"/>
</dbReference>
<dbReference type="Gene3D" id="2.60.120.620">
    <property type="entry name" value="q2cbj1_9rhob like domain"/>
    <property type="match status" value="1"/>
</dbReference>
<evidence type="ECO:0000313" key="3">
    <source>
        <dbReference type="Proteomes" id="UP000011083"/>
    </source>
</evidence>
<accession>L8GUY3</accession>
<keyword evidence="3" id="KW-1185">Reference proteome</keyword>
<dbReference type="OrthoDB" id="445007at2759"/>
<dbReference type="PANTHER" id="PTHR20883">
    <property type="entry name" value="PHYTANOYL-COA DIOXYGENASE DOMAIN CONTAINING 1"/>
    <property type="match status" value="1"/>
</dbReference>
<dbReference type="GeneID" id="14916527"/>
<sequence length="267" mass="30278">MAALSPEQLRKFHARGFLVLYSVLPGTVLDALCTECGRLLRTYRRHNLIEQGAGCILEPLGTLVTGTQIEGDSLTRDDYLSMRSKFNGPGIGAELLFGSMLCNILQQLMGEGLYLHSHFDHVLCFLMVRAQTLLHNLQFNEQYIVKTPHAGEESKFVMHQDSQYVHGLEQEQVPPYVSVWCALDDMNEENGCLYILPYPAPPEPPTTLRDDRLLRFASPDHMRRHHLDMAHAYPSGILGGMRVNRGQSHSTIAYSRVRSTRLGRSWW</sequence>
<keyword evidence="2" id="KW-0560">Oxidoreductase</keyword>
<name>L8GUY3_ACACF</name>
<reference evidence="2 3" key="1">
    <citation type="journal article" date="2013" name="Genome Biol.">
        <title>Genome of Acanthamoeba castellanii highlights extensive lateral gene transfer and early evolution of tyrosine kinase signaling.</title>
        <authorList>
            <person name="Clarke M."/>
            <person name="Lohan A.J."/>
            <person name="Liu B."/>
            <person name="Lagkouvardos I."/>
            <person name="Roy S."/>
            <person name="Zafar N."/>
            <person name="Bertelli C."/>
            <person name="Schilde C."/>
            <person name="Kianianmomeni A."/>
            <person name="Burglin T.R."/>
            <person name="Frech C."/>
            <person name="Turcotte B."/>
            <person name="Kopec K.O."/>
            <person name="Synnott J.M."/>
            <person name="Choo C."/>
            <person name="Paponov I."/>
            <person name="Finkler A."/>
            <person name="Soon Heng Tan C."/>
            <person name="Hutchins A.P."/>
            <person name="Weinmeier T."/>
            <person name="Rattei T."/>
            <person name="Chu J.S."/>
            <person name="Gimenez G."/>
            <person name="Irimia M."/>
            <person name="Rigden D.J."/>
            <person name="Fitzpatrick D.A."/>
            <person name="Lorenzo-Morales J."/>
            <person name="Bateman A."/>
            <person name="Chiu C.H."/>
            <person name="Tang P."/>
            <person name="Hegemann P."/>
            <person name="Fromm H."/>
            <person name="Raoult D."/>
            <person name="Greub G."/>
            <person name="Miranda-Saavedra D."/>
            <person name="Chen N."/>
            <person name="Nash P."/>
            <person name="Ginger M.L."/>
            <person name="Horn M."/>
            <person name="Schaap P."/>
            <person name="Caler L."/>
            <person name="Loftus B."/>
        </authorList>
    </citation>
    <scope>NUCLEOTIDE SEQUENCE [LARGE SCALE GENOMIC DNA]</scope>
    <source>
        <strain evidence="2 3">Neff</strain>
    </source>
</reference>
<dbReference type="Pfam" id="PF05721">
    <property type="entry name" value="PhyH"/>
    <property type="match status" value="1"/>
</dbReference>
<dbReference type="AlphaFoldDB" id="L8GUY3"/>
<dbReference type="RefSeq" id="XP_004337924.1">
    <property type="nucleotide sequence ID" value="XM_004337876.1"/>
</dbReference>
<dbReference type="STRING" id="1257118.L8GUY3"/>
<comment type="cofactor">
    <cofactor evidence="1">
        <name>Fe cation</name>
        <dbReference type="ChEBI" id="CHEBI:24875"/>
    </cofactor>
</comment>
<dbReference type="InterPro" id="IPR008775">
    <property type="entry name" value="Phytyl_CoA_dOase-like"/>
</dbReference>
<evidence type="ECO:0000256" key="1">
    <source>
        <dbReference type="ARBA" id="ARBA00001962"/>
    </source>
</evidence>
<proteinExistence type="predicted"/>
<dbReference type="EMBL" id="KB008020">
    <property type="protein sequence ID" value="ELR15911.1"/>
    <property type="molecule type" value="Genomic_DNA"/>
</dbReference>
<dbReference type="VEuPathDB" id="AmoebaDB:ACA1_188690"/>
<protein>
    <submittedName>
        <fullName evidence="2">PhytanoylCoA dioxygenase domain containing 1 (Predicted), putative</fullName>
    </submittedName>
</protein>
<dbReference type="Proteomes" id="UP000011083">
    <property type="component" value="Unassembled WGS sequence"/>
</dbReference>
<dbReference type="PANTHER" id="PTHR20883:SF46">
    <property type="entry name" value="PHYTANOYL-COA HYDROXYLASE"/>
    <property type="match status" value="1"/>
</dbReference>
<dbReference type="KEGG" id="acan:ACA1_188690"/>
<keyword evidence="2" id="KW-0223">Dioxygenase</keyword>
<dbReference type="SUPFAM" id="SSF51197">
    <property type="entry name" value="Clavaminate synthase-like"/>
    <property type="match status" value="1"/>
</dbReference>
<evidence type="ECO:0000313" key="2">
    <source>
        <dbReference type="EMBL" id="ELR15911.1"/>
    </source>
</evidence>